<dbReference type="EMBL" id="JAACJJ010000057">
    <property type="protein sequence ID" value="KAF5310689.1"/>
    <property type="molecule type" value="Genomic_DNA"/>
</dbReference>
<name>A0A8H5ATK8_9AGAR</name>
<accession>A0A8H5ATK8</accession>
<evidence type="ECO:0000313" key="1">
    <source>
        <dbReference type="EMBL" id="KAF5310689.1"/>
    </source>
</evidence>
<dbReference type="SUPFAM" id="SSF52047">
    <property type="entry name" value="RNI-like"/>
    <property type="match status" value="1"/>
</dbReference>
<dbReference type="OrthoDB" id="3006100at2759"/>
<dbReference type="InterPro" id="IPR032675">
    <property type="entry name" value="LRR_dom_sf"/>
</dbReference>
<protein>
    <recommendedName>
        <fullName evidence="3">F-box domain-containing protein</fullName>
    </recommendedName>
</protein>
<proteinExistence type="predicted"/>
<reference evidence="1 2" key="1">
    <citation type="journal article" date="2020" name="ISME J.">
        <title>Uncovering the hidden diversity of litter-decomposition mechanisms in mushroom-forming fungi.</title>
        <authorList>
            <person name="Floudas D."/>
            <person name="Bentzer J."/>
            <person name="Ahren D."/>
            <person name="Johansson T."/>
            <person name="Persson P."/>
            <person name="Tunlid A."/>
        </authorList>
    </citation>
    <scope>NUCLEOTIDE SEQUENCE [LARGE SCALE GENOMIC DNA]</scope>
    <source>
        <strain evidence="1 2">CBS 101986</strain>
    </source>
</reference>
<keyword evidence="2" id="KW-1185">Reference proteome</keyword>
<gene>
    <name evidence="1" type="ORF">D9619_008112</name>
</gene>
<dbReference type="Gene3D" id="3.80.10.10">
    <property type="entry name" value="Ribonuclease Inhibitor"/>
    <property type="match status" value="1"/>
</dbReference>
<organism evidence="1 2">
    <name type="scientific">Psilocybe cf. subviscida</name>
    <dbReference type="NCBI Taxonomy" id="2480587"/>
    <lineage>
        <taxon>Eukaryota</taxon>
        <taxon>Fungi</taxon>
        <taxon>Dikarya</taxon>
        <taxon>Basidiomycota</taxon>
        <taxon>Agaricomycotina</taxon>
        <taxon>Agaricomycetes</taxon>
        <taxon>Agaricomycetidae</taxon>
        <taxon>Agaricales</taxon>
        <taxon>Agaricineae</taxon>
        <taxon>Strophariaceae</taxon>
        <taxon>Psilocybe</taxon>
    </lineage>
</organism>
<sequence>MRSVSPVEPRSGKCTFPVFCPNDSSCHECAEIQEVNTQIFSLEERKSFALSRINARRDLLATRLPLEVVCDIFEEYVKLHPLDYNTPFSRPLSAGILDDIPAHFPTYYPSAPLNLGVVCRQWRNIAWSHPPLWNTLEIDLSLSGHEHGPSIVREWLERSRSLPLDIRVVDSQGLSDDVEEYAISTVNVIKQFSSSWRSLDIRMRHSTMMYYLEESYFSDHQSAGGTSLLRHLSLVGNDYELPFEKILYPSHWTQLSHLHISKVHVDSLRWILERLSETSAPLTHLSVHQISLGTEEGHPEWITPSMSVVRLPILLSLSITRPFEEDVLPQLLTHLHTPALESLECHFISPLTVSSLISFISQSECSPEEFIISDCVNLSAESILSLLRAFSALTDLTLVVDAPTAALFGEALSQGNFKDAPILPRLRRLVMELFGHVRWHSVVGMYIEDPSTICHPNDQTYTPQIPTPGRKLLQLLVIQQLCPGEKNPIDIPSLVAFAYIRQQHGVSFQMQQRDAETDWYGSDLLVPSYCQSSYYDSAQSEDAILNSLR</sequence>
<evidence type="ECO:0008006" key="3">
    <source>
        <dbReference type="Google" id="ProtNLM"/>
    </source>
</evidence>
<dbReference type="AlphaFoldDB" id="A0A8H5ATK8"/>
<evidence type="ECO:0000313" key="2">
    <source>
        <dbReference type="Proteomes" id="UP000567179"/>
    </source>
</evidence>
<dbReference type="Proteomes" id="UP000567179">
    <property type="component" value="Unassembled WGS sequence"/>
</dbReference>
<comment type="caution">
    <text evidence="1">The sequence shown here is derived from an EMBL/GenBank/DDBJ whole genome shotgun (WGS) entry which is preliminary data.</text>
</comment>